<feature type="chain" id="PRO_5047482995" evidence="1">
    <location>
        <begin position="23"/>
        <end position="152"/>
    </location>
</feature>
<evidence type="ECO:0000256" key="1">
    <source>
        <dbReference type="SAM" id="SignalP"/>
    </source>
</evidence>
<feature type="signal peptide" evidence="1">
    <location>
        <begin position="1"/>
        <end position="22"/>
    </location>
</feature>
<keyword evidence="1" id="KW-0732">Signal</keyword>
<name>A0ABR2XJF9_9PEZI</name>
<gene>
    <name evidence="2" type="ORF">SCAR479_09303</name>
</gene>
<keyword evidence="3" id="KW-1185">Reference proteome</keyword>
<evidence type="ECO:0000313" key="2">
    <source>
        <dbReference type="EMBL" id="KAK9773963.1"/>
    </source>
</evidence>
<dbReference type="Proteomes" id="UP001465668">
    <property type="component" value="Unassembled WGS sequence"/>
</dbReference>
<reference evidence="2 3" key="1">
    <citation type="submission" date="2024-02" db="EMBL/GenBank/DDBJ databases">
        <title>First draft genome assembly of two strains of Seiridium cardinale.</title>
        <authorList>
            <person name="Emiliani G."/>
            <person name="Scali E."/>
        </authorList>
    </citation>
    <scope>NUCLEOTIDE SEQUENCE [LARGE SCALE GENOMIC DNA]</scope>
    <source>
        <strain evidence="2 3">BM-138-000479</strain>
    </source>
</reference>
<dbReference type="EMBL" id="JARVKM010000045">
    <property type="protein sequence ID" value="KAK9773963.1"/>
    <property type="molecule type" value="Genomic_DNA"/>
</dbReference>
<protein>
    <submittedName>
        <fullName evidence="2">Ecp2 effector protein domain-containing protein</fullName>
    </submittedName>
</protein>
<accession>A0ABR2XJF9</accession>
<organism evidence="2 3">
    <name type="scientific">Seiridium cardinale</name>
    <dbReference type="NCBI Taxonomy" id="138064"/>
    <lineage>
        <taxon>Eukaryota</taxon>
        <taxon>Fungi</taxon>
        <taxon>Dikarya</taxon>
        <taxon>Ascomycota</taxon>
        <taxon>Pezizomycotina</taxon>
        <taxon>Sordariomycetes</taxon>
        <taxon>Xylariomycetidae</taxon>
        <taxon>Amphisphaeriales</taxon>
        <taxon>Sporocadaceae</taxon>
        <taxon>Seiridium</taxon>
    </lineage>
</organism>
<evidence type="ECO:0000313" key="3">
    <source>
        <dbReference type="Proteomes" id="UP001465668"/>
    </source>
</evidence>
<comment type="caution">
    <text evidence="2">The sequence shown here is derived from an EMBL/GenBank/DDBJ whole genome shotgun (WGS) entry which is preliminary data.</text>
</comment>
<proteinExistence type="predicted"/>
<sequence length="152" mass="16254">MHVSNFLTTVALALIGIQGANAWKIETWGTQDTCHLTTGAAPDSPAVTGHKGESKECAEVYPLTQAMLITNWDNDCKVTLYAGVGVCFGGMGTPVFSMTKKQASDQGLLSNDESYGSYMCKTGIEGQGPFYVTYSCKNKKGRGEGFEVDFTA</sequence>